<feature type="region of interest" description="Disordered" evidence="1">
    <location>
        <begin position="1"/>
        <end position="21"/>
    </location>
</feature>
<accession>A0AA36ND99</accession>
<dbReference type="SUPFAM" id="SSF55729">
    <property type="entry name" value="Acyl-CoA N-acyltransferases (Nat)"/>
    <property type="match status" value="1"/>
</dbReference>
<dbReference type="Gene3D" id="3.40.630.30">
    <property type="match status" value="1"/>
</dbReference>
<name>A0AA36ND99_9DINO</name>
<comment type="caution">
    <text evidence="2">The sequence shown here is derived from an EMBL/GenBank/DDBJ whole genome shotgun (WGS) entry which is preliminary data.</text>
</comment>
<keyword evidence="3" id="KW-1185">Reference proteome</keyword>
<proteinExistence type="predicted"/>
<reference evidence="2" key="1">
    <citation type="submission" date="2023-08" db="EMBL/GenBank/DDBJ databases">
        <authorList>
            <person name="Chen Y."/>
            <person name="Shah S."/>
            <person name="Dougan E. K."/>
            <person name="Thang M."/>
            <person name="Chan C."/>
        </authorList>
    </citation>
    <scope>NUCLEOTIDE SEQUENCE</scope>
</reference>
<dbReference type="EMBL" id="CAUJNA010003326">
    <property type="protein sequence ID" value="CAJ1399156.1"/>
    <property type="molecule type" value="Genomic_DNA"/>
</dbReference>
<evidence type="ECO:0000313" key="2">
    <source>
        <dbReference type="EMBL" id="CAJ1399156.1"/>
    </source>
</evidence>
<sequence>MGAALPKGRQGGGFTEPEGLRPLRRDWAPALEVSVKAMCGTELKQGDPLAEYLLGLDRAHPRRLELLRFLAILIFEESLLCGGFGLELYEGGRLAAVCLGTSSANGSLAAWRGRAAAWLLRRKWARRLPRGPEAEELLLRAFGPNGLASQLEWRREKYAAEPHLSIPLMMVEPRLQGQKLCSQLMRAMCCRADEAQLPCYLETGGARNAAIYQRFGFQVLDHFDVGVEVFTLWRPRKGL</sequence>
<protein>
    <recommendedName>
        <fullName evidence="4">N-acetyltransferase domain-containing protein</fullName>
    </recommendedName>
</protein>
<dbReference type="AlphaFoldDB" id="A0AA36ND99"/>
<dbReference type="PANTHER" id="PTHR42791:SF1">
    <property type="entry name" value="N-ACETYLTRANSFERASE DOMAIN-CONTAINING PROTEIN"/>
    <property type="match status" value="1"/>
</dbReference>
<dbReference type="Proteomes" id="UP001178507">
    <property type="component" value="Unassembled WGS sequence"/>
</dbReference>
<dbReference type="InterPro" id="IPR052523">
    <property type="entry name" value="Trichothecene_AcTrans"/>
</dbReference>
<gene>
    <name evidence="2" type="ORF">EVOR1521_LOCUS22742</name>
</gene>
<dbReference type="PANTHER" id="PTHR42791">
    <property type="entry name" value="GNAT FAMILY ACETYLTRANSFERASE"/>
    <property type="match status" value="1"/>
</dbReference>
<dbReference type="InterPro" id="IPR016181">
    <property type="entry name" value="Acyl_CoA_acyltransferase"/>
</dbReference>
<evidence type="ECO:0000313" key="3">
    <source>
        <dbReference type="Proteomes" id="UP001178507"/>
    </source>
</evidence>
<evidence type="ECO:0000256" key="1">
    <source>
        <dbReference type="SAM" id="MobiDB-lite"/>
    </source>
</evidence>
<evidence type="ECO:0008006" key="4">
    <source>
        <dbReference type="Google" id="ProtNLM"/>
    </source>
</evidence>
<organism evidence="2 3">
    <name type="scientific">Effrenium voratum</name>
    <dbReference type="NCBI Taxonomy" id="2562239"/>
    <lineage>
        <taxon>Eukaryota</taxon>
        <taxon>Sar</taxon>
        <taxon>Alveolata</taxon>
        <taxon>Dinophyceae</taxon>
        <taxon>Suessiales</taxon>
        <taxon>Symbiodiniaceae</taxon>
        <taxon>Effrenium</taxon>
    </lineage>
</organism>